<evidence type="ECO:0000313" key="2">
    <source>
        <dbReference type="EMBL" id="TNN53073.1"/>
    </source>
</evidence>
<organism evidence="2 3">
    <name type="scientific">Liparis tanakae</name>
    <name type="common">Tanaka's snailfish</name>
    <dbReference type="NCBI Taxonomy" id="230148"/>
    <lineage>
        <taxon>Eukaryota</taxon>
        <taxon>Metazoa</taxon>
        <taxon>Chordata</taxon>
        <taxon>Craniata</taxon>
        <taxon>Vertebrata</taxon>
        <taxon>Euteleostomi</taxon>
        <taxon>Actinopterygii</taxon>
        <taxon>Neopterygii</taxon>
        <taxon>Teleostei</taxon>
        <taxon>Neoteleostei</taxon>
        <taxon>Acanthomorphata</taxon>
        <taxon>Eupercaria</taxon>
        <taxon>Perciformes</taxon>
        <taxon>Cottioidei</taxon>
        <taxon>Cottales</taxon>
        <taxon>Liparidae</taxon>
        <taxon>Liparis</taxon>
    </lineage>
</organism>
<dbReference type="OrthoDB" id="8954333at2759"/>
<comment type="caution">
    <text evidence="2">The sequence shown here is derived from an EMBL/GenBank/DDBJ whole genome shotgun (WGS) entry which is preliminary data.</text>
</comment>
<proteinExistence type="predicted"/>
<feature type="compositionally biased region" description="Pro residues" evidence="1">
    <location>
        <begin position="50"/>
        <end position="61"/>
    </location>
</feature>
<accession>A0A4Z2GJL7</accession>
<gene>
    <name evidence="2" type="primary">ATP11B_0</name>
    <name evidence="2" type="ORF">EYF80_036708</name>
</gene>
<evidence type="ECO:0000313" key="3">
    <source>
        <dbReference type="Proteomes" id="UP000314294"/>
    </source>
</evidence>
<dbReference type="Proteomes" id="UP000314294">
    <property type="component" value="Unassembled WGS sequence"/>
</dbReference>
<protein>
    <submittedName>
        <fullName evidence="2">Putative phospholipid-transporting ATPase IF</fullName>
    </submittedName>
</protein>
<dbReference type="AlphaFoldDB" id="A0A4Z2GJL7"/>
<feature type="region of interest" description="Disordered" evidence="1">
    <location>
        <begin position="18"/>
        <end position="73"/>
    </location>
</feature>
<name>A0A4Z2GJL7_9TELE</name>
<feature type="compositionally biased region" description="Basic and acidic residues" evidence="1">
    <location>
        <begin position="31"/>
        <end position="44"/>
    </location>
</feature>
<reference evidence="2 3" key="1">
    <citation type="submission" date="2019-03" db="EMBL/GenBank/DDBJ databases">
        <title>First draft genome of Liparis tanakae, snailfish: a comprehensive survey of snailfish specific genes.</title>
        <authorList>
            <person name="Kim W."/>
            <person name="Song I."/>
            <person name="Jeong J.-H."/>
            <person name="Kim D."/>
            <person name="Kim S."/>
            <person name="Ryu S."/>
            <person name="Song J.Y."/>
            <person name="Lee S.K."/>
        </authorList>
    </citation>
    <scope>NUCLEOTIDE SEQUENCE [LARGE SCALE GENOMIC DNA]</scope>
    <source>
        <tissue evidence="2">Muscle</tissue>
    </source>
</reference>
<evidence type="ECO:0000256" key="1">
    <source>
        <dbReference type="SAM" id="MobiDB-lite"/>
    </source>
</evidence>
<dbReference type="EMBL" id="SRLO01000527">
    <property type="protein sequence ID" value="TNN53073.1"/>
    <property type="molecule type" value="Genomic_DNA"/>
</dbReference>
<sequence>MSDPPTVYLVSDWPAGLTMEEDEGSVGPEYDPVKAQRSPGEDNWHLLAAYPPPAAPGPDPCSPRSTQEAHYTSSLSAPQTQTLSCVESLCCYQHGQSGCSRLARLLGQMTGRCQACANNFQASSRSNRSWSDTENFFSNDRSILTLSPIESTPC</sequence>
<keyword evidence="3" id="KW-1185">Reference proteome</keyword>
<feature type="compositionally biased region" description="Polar residues" evidence="1">
    <location>
        <begin position="64"/>
        <end position="73"/>
    </location>
</feature>